<dbReference type="RefSeq" id="WP_132778531.1">
    <property type="nucleotide sequence ID" value="NZ_SMBZ01000041.1"/>
</dbReference>
<dbReference type="GO" id="GO:0016747">
    <property type="term" value="F:acyltransferase activity, transferring groups other than amino-acyl groups"/>
    <property type="evidence" value="ECO:0007669"/>
    <property type="project" value="InterPro"/>
</dbReference>
<dbReference type="InterPro" id="IPR000182">
    <property type="entry name" value="GNAT_dom"/>
</dbReference>
<evidence type="ECO:0000313" key="2">
    <source>
        <dbReference type="EMBL" id="TCV09628.1"/>
    </source>
</evidence>
<dbReference type="AlphaFoldDB" id="A0A4V2VTZ7"/>
<dbReference type="Proteomes" id="UP000295197">
    <property type="component" value="Unassembled WGS sequence"/>
</dbReference>
<reference evidence="2 3" key="1">
    <citation type="submission" date="2019-03" db="EMBL/GenBank/DDBJ databases">
        <title>Genomic Encyclopedia of Type Strains, Phase IV (KMG-IV): sequencing the most valuable type-strain genomes for metagenomic binning, comparative biology and taxonomic classification.</title>
        <authorList>
            <person name="Goeker M."/>
        </authorList>
    </citation>
    <scope>NUCLEOTIDE SEQUENCE [LARGE SCALE GENOMIC DNA]</scope>
    <source>
        <strain evidence="2 3">DSM 22362</strain>
    </source>
</reference>
<keyword evidence="2" id="KW-0808">Transferase</keyword>
<dbReference type="Gene3D" id="3.40.630.30">
    <property type="match status" value="1"/>
</dbReference>
<name>A0A4V2VTZ7_9SPHI</name>
<sequence length="154" mass="18176">MNSAIVIRKYKREDKDALLKIMHNNVPKYFAETEIDDYEEYLDNEVQDYYVAIMDEKIIAGAGINYDKDKQLAKISWDLVDTGYHHQGIGSLLLNHRLEVISAKKNIKSIIVRTSQHAYEFYEKKGFKLLERHINYWAEGFHMYKMSYSKLQSS</sequence>
<evidence type="ECO:0000259" key="1">
    <source>
        <dbReference type="PROSITE" id="PS51186"/>
    </source>
</evidence>
<dbReference type="OrthoDB" id="961272at2"/>
<comment type="caution">
    <text evidence="2">The sequence shown here is derived from an EMBL/GenBank/DDBJ whole genome shotgun (WGS) entry which is preliminary data.</text>
</comment>
<organism evidence="2 3">
    <name type="scientific">Sphingobacterium alimentarium</name>
    <dbReference type="NCBI Taxonomy" id="797292"/>
    <lineage>
        <taxon>Bacteria</taxon>
        <taxon>Pseudomonadati</taxon>
        <taxon>Bacteroidota</taxon>
        <taxon>Sphingobacteriia</taxon>
        <taxon>Sphingobacteriales</taxon>
        <taxon>Sphingobacteriaceae</taxon>
        <taxon>Sphingobacterium</taxon>
    </lineage>
</organism>
<keyword evidence="3" id="KW-1185">Reference proteome</keyword>
<dbReference type="CDD" id="cd04301">
    <property type="entry name" value="NAT_SF"/>
    <property type="match status" value="1"/>
</dbReference>
<evidence type="ECO:0000313" key="3">
    <source>
        <dbReference type="Proteomes" id="UP000295197"/>
    </source>
</evidence>
<protein>
    <submittedName>
        <fullName evidence="2">N-acetylglutamate synthase-like GNAT family acetyltransferase</fullName>
    </submittedName>
</protein>
<accession>A0A4V2VTZ7</accession>
<dbReference type="InterPro" id="IPR016181">
    <property type="entry name" value="Acyl_CoA_acyltransferase"/>
</dbReference>
<dbReference type="EMBL" id="SMBZ01000041">
    <property type="protein sequence ID" value="TCV09628.1"/>
    <property type="molecule type" value="Genomic_DNA"/>
</dbReference>
<gene>
    <name evidence="2" type="ORF">EDC17_104138</name>
</gene>
<dbReference type="Pfam" id="PF13673">
    <property type="entry name" value="Acetyltransf_10"/>
    <property type="match status" value="1"/>
</dbReference>
<dbReference type="PROSITE" id="PS51186">
    <property type="entry name" value="GNAT"/>
    <property type="match status" value="1"/>
</dbReference>
<feature type="domain" description="N-acetyltransferase" evidence="1">
    <location>
        <begin position="5"/>
        <end position="148"/>
    </location>
</feature>
<dbReference type="SUPFAM" id="SSF55729">
    <property type="entry name" value="Acyl-CoA N-acyltransferases (Nat)"/>
    <property type="match status" value="1"/>
</dbReference>
<proteinExistence type="predicted"/>